<dbReference type="InterPro" id="IPR051017">
    <property type="entry name" value="Aldolase-II_Adducin_sf"/>
</dbReference>
<gene>
    <name evidence="2" type="ORF">METZ01_LOCUS139577</name>
</gene>
<feature type="non-terminal residue" evidence="2">
    <location>
        <position position="1"/>
    </location>
</feature>
<dbReference type="PANTHER" id="PTHR10672">
    <property type="entry name" value="ADDUCIN"/>
    <property type="match status" value="1"/>
</dbReference>
<organism evidence="2">
    <name type="scientific">marine metagenome</name>
    <dbReference type="NCBI Taxonomy" id="408172"/>
    <lineage>
        <taxon>unclassified sequences</taxon>
        <taxon>metagenomes</taxon>
        <taxon>ecological metagenomes</taxon>
    </lineage>
</organism>
<dbReference type="GO" id="GO:0005856">
    <property type="term" value="C:cytoskeleton"/>
    <property type="evidence" value="ECO:0007669"/>
    <property type="project" value="TreeGrafter"/>
</dbReference>
<feature type="domain" description="Class II aldolase/adducin N-terminal" evidence="1">
    <location>
        <begin position="38"/>
        <end position="215"/>
    </location>
</feature>
<dbReference type="NCBIfam" id="NF005484">
    <property type="entry name" value="PRK07090.1"/>
    <property type="match status" value="1"/>
</dbReference>
<evidence type="ECO:0000313" key="2">
    <source>
        <dbReference type="EMBL" id="SVA86723.1"/>
    </source>
</evidence>
<reference evidence="2" key="1">
    <citation type="submission" date="2018-05" db="EMBL/GenBank/DDBJ databases">
        <authorList>
            <person name="Lanie J.A."/>
            <person name="Ng W.-L."/>
            <person name="Kazmierczak K.M."/>
            <person name="Andrzejewski T.M."/>
            <person name="Davidsen T.M."/>
            <person name="Wayne K.J."/>
            <person name="Tettelin H."/>
            <person name="Glass J.I."/>
            <person name="Rusch D."/>
            <person name="Podicherti R."/>
            <person name="Tsui H.-C.T."/>
            <person name="Winkler M.E."/>
        </authorList>
    </citation>
    <scope>NUCLEOTIDE SEQUENCE</scope>
</reference>
<protein>
    <recommendedName>
        <fullName evidence="1">Class II aldolase/adducin N-terminal domain-containing protein</fullName>
    </recommendedName>
</protein>
<dbReference type="PANTHER" id="PTHR10672:SF3">
    <property type="entry name" value="PROTEIN HU-LI TAI SHAO"/>
    <property type="match status" value="1"/>
</dbReference>
<dbReference type="Gene3D" id="3.40.225.10">
    <property type="entry name" value="Class II aldolase/adducin N-terminal domain"/>
    <property type="match status" value="1"/>
</dbReference>
<dbReference type="EMBL" id="UINC01020712">
    <property type="protein sequence ID" value="SVA86723.1"/>
    <property type="molecule type" value="Genomic_DNA"/>
</dbReference>
<dbReference type="SMART" id="SM01007">
    <property type="entry name" value="Aldolase_II"/>
    <property type="match status" value="1"/>
</dbReference>
<dbReference type="Pfam" id="PF00596">
    <property type="entry name" value="Aldolase_II"/>
    <property type="match status" value="1"/>
</dbReference>
<dbReference type="InterPro" id="IPR001303">
    <property type="entry name" value="Aldolase_II/adducin_N"/>
</dbReference>
<sequence>VLPENHPRLSDQDDTVIRDQVDRELQDSLVENDWSIPLRIALTCRKLATEGHAETLAGQVTFKADENTFWANPIFGGFANIRQSTVLQIDENLQVIEGDSIPNPGVRFHIWIYRARPDIRAIVHTHPPHASALSLIGRELAIAHMDVAMFYDDCAYLPEWPGVPVANEEGRIISQTLGDKNSILLANHGLLTVGKSLEEATYLAVQFERAARLQLLAESVGEIQPIRDDHARDAHDFLLQDSVVFGTFNAWAEQLLRKEPDIAS</sequence>
<dbReference type="InterPro" id="IPR036409">
    <property type="entry name" value="Aldolase_II/adducin_N_sf"/>
</dbReference>
<dbReference type="AlphaFoldDB" id="A0A381ZD96"/>
<accession>A0A381ZD96</accession>
<dbReference type="GO" id="GO:0051015">
    <property type="term" value="F:actin filament binding"/>
    <property type="evidence" value="ECO:0007669"/>
    <property type="project" value="TreeGrafter"/>
</dbReference>
<name>A0A381ZD96_9ZZZZ</name>
<dbReference type="SUPFAM" id="SSF53639">
    <property type="entry name" value="AraD/HMP-PK domain-like"/>
    <property type="match status" value="1"/>
</dbReference>
<proteinExistence type="predicted"/>
<evidence type="ECO:0000259" key="1">
    <source>
        <dbReference type="SMART" id="SM01007"/>
    </source>
</evidence>